<feature type="transmembrane region" description="Helical" evidence="10">
    <location>
        <begin position="142"/>
        <end position="164"/>
    </location>
</feature>
<evidence type="ECO:0000256" key="4">
    <source>
        <dbReference type="ARBA" id="ARBA00022692"/>
    </source>
</evidence>
<sequence length="468" mass="53308">MEIATLIKCSIYSIIKLVFIALMGFIASRFSGFDERMRGGWSKLIFTYFMPAIVFYQTATAIDEIKELKELWILPVACLIHGILEFFIPLIIGSILRISTLDNRVFAFTLGFANVMYIPMAIVEALTNETDELGNDAKNIAFSYICTYQLTFMITFFVLGYNYINFNVRDEQKLQQKEIEMKEIKIEKDVNELKNENIIQENNNDNNNNNENHQPQSNNSDNTIYVSNEHVHDTNGATISNNERRVSLDENHSIKQESKQRCSSFTRPFINCYKLLKKICYCISQPFIKIWMKLPEIIRFSIKNLFSIPTMAAILGVIFMLIKPVRDPLLVSGNWSIIGRCISYLGSCTVFCALFLLGGALSNGPRGGTISTWKIMIGIIARMVIIPTICWVATYLLYKYEILPSNKVMYFVLQIESFAPPALNSLVVVNVCYPNGTNSTSTILFWSYMLAIISLTVDIIITMTTLDN</sequence>
<evidence type="ECO:0000256" key="2">
    <source>
        <dbReference type="ARBA" id="ARBA00004308"/>
    </source>
</evidence>
<dbReference type="Proteomes" id="UP001628156">
    <property type="component" value="Unassembled WGS sequence"/>
</dbReference>
<evidence type="ECO:0000256" key="1">
    <source>
        <dbReference type="ARBA" id="ARBA00004141"/>
    </source>
</evidence>
<feature type="region of interest" description="Disordered" evidence="9">
    <location>
        <begin position="200"/>
        <end position="223"/>
    </location>
</feature>
<feature type="compositionally biased region" description="Low complexity" evidence="9">
    <location>
        <begin position="200"/>
        <end position="219"/>
    </location>
</feature>
<evidence type="ECO:0000313" key="12">
    <source>
        <dbReference type="Proteomes" id="UP001628156"/>
    </source>
</evidence>
<feature type="transmembrane region" description="Helical" evidence="10">
    <location>
        <begin position="302"/>
        <end position="322"/>
    </location>
</feature>
<accession>A0ABQ0DDN9</accession>
<feature type="transmembrane region" description="Helical" evidence="10">
    <location>
        <begin position="105"/>
        <end position="122"/>
    </location>
</feature>
<dbReference type="InterPro" id="IPR045033">
    <property type="entry name" value="PILS1/3/4/5/7"/>
</dbReference>
<name>A0ABQ0DDN9_9EUKA</name>
<feature type="transmembrane region" description="Helical" evidence="10">
    <location>
        <begin position="445"/>
        <end position="466"/>
    </location>
</feature>
<dbReference type="PANTHER" id="PTHR31651:SF33">
    <property type="entry name" value="PROTEIN PIN-LIKES 1"/>
    <property type="match status" value="1"/>
</dbReference>
<dbReference type="EMBL" id="BAAFRS010000061">
    <property type="protein sequence ID" value="GAB1220966.1"/>
    <property type="molecule type" value="Genomic_DNA"/>
</dbReference>
<evidence type="ECO:0000313" key="11">
    <source>
        <dbReference type="EMBL" id="GAB1220966.1"/>
    </source>
</evidence>
<evidence type="ECO:0000256" key="7">
    <source>
        <dbReference type="ARBA" id="ARBA00025100"/>
    </source>
</evidence>
<keyword evidence="12" id="KW-1185">Reference proteome</keyword>
<feature type="transmembrane region" description="Helical" evidence="10">
    <location>
        <begin position="40"/>
        <end position="59"/>
    </location>
</feature>
<evidence type="ECO:0000256" key="6">
    <source>
        <dbReference type="ARBA" id="ARBA00023136"/>
    </source>
</evidence>
<comment type="similarity">
    <text evidence="8">Belongs to the auxin efflux carrier (TC 2.A.69.2) family.</text>
</comment>
<dbReference type="PANTHER" id="PTHR31651">
    <property type="match status" value="1"/>
</dbReference>
<evidence type="ECO:0000256" key="10">
    <source>
        <dbReference type="SAM" id="Phobius"/>
    </source>
</evidence>
<feature type="transmembrane region" description="Helical" evidence="10">
    <location>
        <begin position="410"/>
        <end position="433"/>
    </location>
</feature>
<evidence type="ECO:0008006" key="13">
    <source>
        <dbReference type="Google" id="ProtNLM"/>
    </source>
</evidence>
<evidence type="ECO:0000256" key="3">
    <source>
        <dbReference type="ARBA" id="ARBA00022448"/>
    </source>
</evidence>
<proteinExistence type="inferred from homology"/>
<dbReference type="Pfam" id="PF03547">
    <property type="entry name" value="Mem_trans"/>
    <property type="match status" value="1"/>
</dbReference>
<comment type="caution">
    <text evidence="11">The sequence shown here is derived from an EMBL/GenBank/DDBJ whole genome shotgun (WGS) entry which is preliminary data.</text>
</comment>
<keyword evidence="4 10" id="KW-0812">Transmembrane</keyword>
<evidence type="ECO:0000256" key="8">
    <source>
        <dbReference type="ARBA" id="ARBA00025752"/>
    </source>
</evidence>
<protein>
    <recommendedName>
        <fullName evidence="13">Transporter, auxin efflux carrier (AEC) family protein</fullName>
    </recommendedName>
</protein>
<feature type="transmembrane region" description="Helical" evidence="10">
    <location>
        <begin position="375"/>
        <end position="398"/>
    </location>
</feature>
<evidence type="ECO:0000256" key="5">
    <source>
        <dbReference type="ARBA" id="ARBA00022989"/>
    </source>
</evidence>
<keyword evidence="3" id="KW-0813">Transport</keyword>
<evidence type="ECO:0000256" key="9">
    <source>
        <dbReference type="SAM" id="MobiDB-lite"/>
    </source>
</evidence>
<reference evidence="11 12" key="1">
    <citation type="journal article" date="2019" name="PLoS Negl. Trop. Dis.">
        <title>Whole genome sequencing of Entamoeba nuttalli reveals mammalian host-related molecular signatures and a novel octapeptide-repeat surface protein.</title>
        <authorList>
            <person name="Tanaka M."/>
            <person name="Makiuchi T."/>
            <person name="Komiyama T."/>
            <person name="Shiina T."/>
            <person name="Osaki K."/>
            <person name="Tachibana H."/>
        </authorList>
    </citation>
    <scope>NUCLEOTIDE SEQUENCE [LARGE SCALE GENOMIC DNA]</scope>
    <source>
        <strain evidence="11 12">P19-061405</strain>
    </source>
</reference>
<organism evidence="11 12">
    <name type="scientific">Entamoeba nuttalli</name>
    <dbReference type="NCBI Taxonomy" id="412467"/>
    <lineage>
        <taxon>Eukaryota</taxon>
        <taxon>Amoebozoa</taxon>
        <taxon>Evosea</taxon>
        <taxon>Archamoebae</taxon>
        <taxon>Mastigamoebida</taxon>
        <taxon>Entamoebidae</taxon>
        <taxon>Entamoeba</taxon>
    </lineage>
</organism>
<feature type="transmembrane region" description="Helical" evidence="10">
    <location>
        <begin position="6"/>
        <end position="28"/>
    </location>
</feature>
<keyword evidence="6 10" id="KW-0472">Membrane</keyword>
<feature type="transmembrane region" description="Helical" evidence="10">
    <location>
        <begin position="342"/>
        <end position="363"/>
    </location>
</feature>
<comment type="function">
    <text evidence="7">Involved in cellular auxin homeostasis by regulating auxin metabolism. Regulates intracellular auxin accumulation at the endoplasmic reticulum and thus auxin availability for nuclear auxin signaling.</text>
</comment>
<dbReference type="InterPro" id="IPR004776">
    <property type="entry name" value="Mem_transp_PIN-like"/>
</dbReference>
<comment type="subcellular location">
    <subcellularLocation>
        <location evidence="2">Endomembrane system</location>
    </subcellularLocation>
    <subcellularLocation>
        <location evidence="1">Membrane</location>
        <topology evidence="1">Multi-pass membrane protein</topology>
    </subcellularLocation>
</comment>
<keyword evidence="5 10" id="KW-1133">Transmembrane helix</keyword>
<gene>
    <name evidence="11" type="ORF">ENUP19_0061G0126</name>
</gene>
<feature type="transmembrane region" description="Helical" evidence="10">
    <location>
        <begin position="71"/>
        <end position="93"/>
    </location>
</feature>